<gene>
    <name evidence="2" type="ORF">B0H15DRAFT_952814</name>
</gene>
<proteinExistence type="predicted"/>
<feature type="domain" description="Ribonuclease H1 N-terminal" evidence="1">
    <location>
        <begin position="83"/>
        <end position="123"/>
    </location>
</feature>
<accession>A0AAD6TW56</accession>
<dbReference type="Gene3D" id="3.40.970.10">
    <property type="entry name" value="Ribonuclease H1, N-terminal domain"/>
    <property type="match status" value="1"/>
</dbReference>
<protein>
    <recommendedName>
        <fullName evidence="1">Ribonuclease H1 N-terminal domain-containing protein</fullName>
    </recommendedName>
</protein>
<keyword evidence="3" id="KW-1185">Reference proteome</keyword>
<dbReference type="Pfam" id="PF01693">
    <property type="entry name" value="Cauli_VI"/>
    <property type="match status" value="1"/>
</dbReference>
<dbReference type="Proteomes" id="UP001222325">
    <property type="component" value="Unassembled WGS sequence"/>
</dbReference>
<sequence>MAHLTTSTTTSSSAVAELEVLLELVARLSVASSEATRLAAELQSKLPMALALRSANSVSWIRGSPKSPTEVEADFPEGSGEVWYVVIRGREPGLYRTADEANAQTKAVPHQFSQKKTSRREATLFYRDNYVASINHDRAPVGAGTNTLPMGVQKWVEVPQGTVV</sequence>
<evidence type="ECO:0000259" key="1">
    <source>
        <dbReference type="Pfam" id="PF01693"/>
    </source>
</evidence>
<dbReference type="AlphaFoldDB" id="A0AAD6TW56"/>
<organism evidence="2 3">
    <name type="scientific">Mycena belliarum</name>
    <dbReference type="NCBI Taxonomy" id="1033014"/>
    <lineage>
        <taxon>Eukaryota</taxon>
        <taxon>Fungi</taxon>
        <taxon>Dikarya</taxon>
        <taxon>Basidiomycota</taxon>
        <taxon>Agaricomycotina</taxon>
        <taxon>Agaricomycetes</taxon>
        <taxon>Agaricomycetidae</taxon>
        <taxon>Agaricales</taxon>
        <taxon>Marasmiineae</taxon>
        <taxon>Mycenaceae</taxon>
        <taxon>Mycena</taxon>
    </lineage>
</organism>
<dbReference type="InterPro" id="IPR037056">
    <property type="entry name" value="RNase_H1_N_sf"/>
</dbReference>
<evidence type="ECO:0000313" key="2">
    <source>
        <dbReference type="EMBL" id="KAJ7081792.1"/>
    </source>
</evidence>
<dbReference type="InterPro" id="IPR011320">
    <property type="entry name" value="RNase_H1_N"/>
</dbReference>
<name>A0AAD6TW56_9AGAR</name>
<reference evidence="2" key="1">
    <citation type="submission" date="2023-03" db="EMBL/GenBank/DDBJ databases">
        <title>Massive genome expansion in bonnet fungi (Mycena s.s.) driven by repeated elements and novel gene families across ecological guilds.</title>
        <authorList>
            <consortium name="Lawrence Berkeley National Laboratory"/>
            <person name="Harder C.B."/>
            <person name="Miyauchi S."/>
            <person name="Viragh M."/>
            <person name="Kuo A."/>
            <person name="Thoen E."/>
            <person name="Andreopoulos B."/>
            <person name="Lu D."/>
            <person name="Skrede I."/>
            <person name="Drula E."/>
            <person name="Henrissat B."/>
            <person name="Morin E."/>
            <person name="Kohler A."/>
            <person name="Barry K."/>
            <person name="LaButti K."/>
            <person name="Morin E."/>
            <person name="Salamov A."/>
            <person name="Lipzen A."/>
            <person name="Mereny Z."/>
            <person name="Hegedus B."/>
            <person name="Baldrian P."/>
            <person name="Stursova M."/>
            <person name="Weitz H."/>
            <person name="Taylor A."/>
            <person name="Grigoriev I.V."/>
            <person name="Nagy L.G."/>
            <person name="Martin F."/>
            <person name="Kauserud H."/>
        </authorList>
    </citation>
    <scope>NUCLEOTIDE SEQUENCE</scope>
    <source>
        <strain evidence="2">CBHHK173m</strain>
    </source>
</reference>
<dbReference type="EMBL" id="JARJCN010000048">
    <property type="protein sequence ID" value="KAJ7081792.1"/>
    <property type="molecule type" value="Genomic_DNA"/>
</dbReference>
<dbReference type="InterPro" id="IPR009027">
    <property type="entry name" value="Ribosomal_bL9/RNase_H1_N"/>
</dbReference>
<dbReference type="SUPFAM" id="SSF55658">
    <property type="entry name" value="L9 N-domain-like"/>
    <property type="match status" value="1"/>
</dbReference>
<evidence type="ECO:0000313" key="3">
    <source>
        <dbReference type="Proteomes" id="UP001222325"/>
    </source>
</evidence>
<comment type="caution">
    <text evidence="2">The sequence shown here is derived from an EMBL/GenBank/DDBJ whole genome shotgun (WGS) entry which is preliminary data.</text>
</comment>